<evidence type="ECO:0000256" key="5">
    <source>
        <dbReference type="ARBA" id="ARBA00023242"/>
    </source>
</evidence>
<sequence length="478" mass="52874">MASPERERKRKRDAQGHPRPVASTPSQASSSSAQQQIKISLKEGGGHPPILATTHGIELPADLTFSAYSKKKQRPTKPSRGNNNKGAAAEEEYCIQAQTARIEYDGRTEGGEEDGVSYYIGVYDPQTGGVEVYPSPLVHLRRQVKRLKEKEKDIPEKASASGSLMDSRQSLSAAFGNRTSKKALQDEKLNTITASTLGSTSSTSVVTAISSAVNTATALLPSSESLRTGGGSGGNSKYLPPLHDSEEGVTVDTVYKLDEMVEERVLEGCMRGVREWKVGVEGGGEVGSVISPHYVTSRIRGVIDSGANVTTRLKILRYIEHLIQFHRLLTSSFSNTVYRPKLYNDDSSKEPIFKSDDKSITTHLINTFTDPKNQNKNERHLSKPKLTKLYCWLLILCLKVEEDGRMDLYDLVQDLQVERREVEMAAREVGARVEAFKDGYLKMMGYGKEEAREHRLVALRLPLTFPKARMMVGGGRKR</sequence>
<keyword evidence="8" id="KW-1185">Reference proteome</keyword>
<feature type="compositionally biased region" description="Low complexity" evidence="6">
    <location>
        <begin position="26"/>
        <end position="36"/>
    </location>
</feature>
<gene>
    <name evidence="7" type="primary">RPA49</name>
    <name evidence="7" type="ORF">TWF730_001597</name>
</gene>
<keyword evidence="3 7" id="KW-0240">DNA-directed RNA polymerase</keyword>
<evidence type="ECO:0000256" key="1">
    <source>
        <dbReference type="ARBA" id="ARBA00004604"/>
    </source>
</evidence>
<proteinExistence type="inferred from homology"/>
<dbReference type="GO" id="GO:0006351">
    <property type="term" value="P:DNA-templated transcription"/>
    <property type="evidence" value="ECO:0007669"/>
    <property type="project" value="InterPro"/>
</dbReference>
<protein>
    <submittedName>
        <fullName evidence="7">DNA-directed RNA polymerase I subunit rpa49</fullName>
    </submittedName>
</protein>
<dbReference type="EMBL" id="JAVHNS010000010">
    <property type="protein sequence ID" value="KAK6342119.1"/>
    <property type="molecule type" value="Genomic_DNA"/>
</dbReference>
<evidence type="ECO:0000313" key="7">
    <source>
        <dbReference type="EMBL" id="KAK6342119.1"/>
    </source>
</evidence>
<dbReference type="GO" id="GO:0000428">
    <property type="term" value="C:DNA-directed RNA polymerase complex"/>
    <property type="evidence" value="ECO:0007669"/>
    <property type="project" value="UniProtKB-KW"/>
</dbReference>
<dbReference type="GO" id="GO:0003677">
    <property type="term" value="F:DNA binding"/>
    <property type="evidence" value="ECO:0007669"/>
    <property type="project" value="InterPro"/>
</dbReference>
<dbReference type="GO" id="GO:0005730">
    <property type="term" value="C:nucleolus"/>
    <property type="evidence" value="ECO:0007669"/>
    <property type="project" value="UniProtKB-SubCell"/>
</dbReference>
<reference evidence="7 8" key="1">
    <citation type="submission" date="2019-10" db="EMBL/GenBank/DDBJ databases">
        <authorList>
            <person name="Palmer J.M."/>
        </authorList>
    </citation>
    <scope>NUCLEOTIDE SEQUENCE [LARGE SCALE GENOMIC DNA]</scope>
    <source>
        <strain evidence="7 8">TWF730</strain>
    </source>
</reference>
<feature type="region of interest" description="Disordered" evidence="6">
    <location>
        <begin position="148"/>
        <end position="170"/>
    </location>
</feature>
<dbReference type="PANTHER" id="PTHR14440">
    <property type="entry name" value="DNA-DIRECTED RNA POLYMERASE I SUBUNIT RPA49"/>
    <property type="match status" value="1"/>
</dbReference>
<accession>A0AAV9ULQ5</accession>
<evidence type="ECO:0000256" key="2">
    <source>
        <dbReference type="ARBA" id="ARBA00009430"/>
    </source>
</evidence>
<feature type="compositionally biased region" description="Polar residues" evidence="6">
    <location>
        <begin position="160"/>
        <end position="170"/>
    </location>
</feature>
<dbReference type="Pfam" id="PF06870">
    <property type="entry name" value="RNA_pol_I_A49"/>
    <property type="match status" value="1"/>
</dbReference>
<comment type="caution">
    <text evidence="7">The sequence shown here is derived from an EMBL/GenBank/DDBJ whole genome shotgun (WGS) entry which is preliminary data.</text>
</comment>
<evidence type="ECO:0000256" key="6">
    <source>
        <dbReference type="SAM" id="MobiDB-lite"/>
    </source>
</evidence>
<evidence type="ECO:0000313" key="8">
    <source>
        <dbReference type="Proteomes" id="UP001373714"/>
    </source>
</evidence>
<keyword evidence="5" id="KW-0539">Nucleus</keyword>
<organism evidence="7 8">
    <name type="scientific">Orbilia blumenaviensis</name>
    <dbReference type="NCBI Taxonomy" id="1796055"/>
    <lineage>
        <taxon>Eukaryota</taxon>
        <taxon>Fungi</taxon>
        <taxon>Dikarya</taxon>
        <taxon>Ascomycota</taxon>
        <taxon>Pezizomycotina</taxon>
        <taxon>Orbiliomycetes</taxon>
        <taxon>Orbiliales</taxon>
        <taxon>Orbiliaceae</taxon>
        <taxon>Orbilia</taxon>
    </lineage>
</organism>
<feature type="region of interest" description="Disordered" evidence="6">
    <location>
        <begin position="68"/>
        <end position="89"/>
    </location>
</feature>
<evidence type="ECO:0000256" key="3">
    <source>
        <dbReference type="ARBA" id="ARBA00022478"/>
    </source>
</evidence>
<dbReference type="AlphaFoldDB" id="A0AAV9ULQ5"/>
<evidence type="ECO:0000256" key="4">
    <source>
        <dbReference type="ARBA" id="ARBA00023163"/>
    </source>
</evidence>
<comment type="similarity">
    <text evidence="2">Belongs to the eukaryotic RPA49/POLR1E RNA polymerase subunit family.</text>
</comment>
<feature type="region of interest" description="Disordered" evidence="6">
    <location>
        <begin position="222"/>
        <end position="243"/>
    </location>
</feature>
<comment type="subcellular location">
    <subcellularLocation>
        <location evidence="1">Nucleus</location>
        <location evidence="1">Nucleolus</location>
    </subcellularLocation>
</comment>
<dbReference type="Proteomes" id="UP001373714">
    <property type="component" value="Unassembled WGS sequence"/>
</dbReference>
<name>A0AAV9ULQ5_9PEZI</name>
<feature type="region of interest" description="Disordered" evidence="6">
    <location>
        <begin position="1"/>
        <end position="55"/>
    </location>
</feature>
<keyword evidence="4" id="KW-0804">Transcription</keyword>
<dbReference type="InterPro" id="IPR009668">
    <property type="entry name" value="RNA_pol-assoc_fac_A49-like"/>
</dbReference>